<dbReference type="SMART" id="SM00065">
    <property type="entry name" value="GAF"/>
    <property type="match status" value="1"/>
</dbReference>
<evidence type="ECO:0000313" key="6">
    <source>
        <dbReference type="EMBL" id="NEK92600.1"/>
    </source>
</evidence>
<dbReference type="InterPro" id="IPR003018">
    <property type="entry name" value="GAF"/>
</dbReference>
<evidence type="ECO:0000313" key="8">
    <source>
        <dbReference type="Proteomes" id="UP000468828"/>
    </source>
</evidence>
<dbReference type="EMBL" id="JAAGWH010000001">
    <property type="protein sequence ID" value="NEK92600.1"/>
    <property type="molecule type" value="Genomic_DNA"/>
</dbReference>
<feature type="domain" description="HTH luxR-type" evidence="5">
    <location>
        <begin position="178"/>
        <end position="243"/>
    </location>
</feature>
<dbReference type="InterPro" id="IPR000792">
    <property type="entry name" value="Tscrpt_reg_LuxR_C"/>
</dbReference>
<evidence type="ECO:0000256" key="1">
    <source>
        <dbReference type="ARBA" id="ARBA00023015"/>
    </source>
</evidence>
<dbReference type="PRINTS" id="PR00038">
    <property type="entry name" value="HTHLUXR"/>
</dbReference>
<dbReference type="PANTHER" id="PTHR44688:SF16">
    <property type="entry name" value="DNA-BINDING TRANSCRIPTIONAL ACTIVATOR DEVR_DOSR"/>
    <property type="match status" value="1"/>
</dbReference>
<dbReference type="GO" id="GO:0006355">
    <property type="term" value="P:regulation of DNA-templated transcription"/>
    <property type="evidence" value="ECO:0007669"/>
    <property type="project" value="InterPro"/>
</dbReference>
<keyword evidence="3" id="KW-0804">Transcription</keyword>
<accession>A0A6P0EPB5</accession>
<evidence type="ECO:0000313" key="9">
    <source>
        <dbReference type="Proteomes" id="UP000471152"/>
    </source>
</evidence>
<proteinExistence type="predicted"/>
<name>A0A6P0EPB5_9ACTN</name>
<feature type="compositionally biased region" description="Basic and acidic residues" evidence="4">
    <location>
        <begin position="167"/>
        <end position="177"/>
    </location>
</feature>
<protein>
    <submittedName>
        <fullName evidence="6">GAF domain-containing protein</fullName>
    </submittedName>
</protein>
<dbReference type="Proteomes" id="UP000468828">
    <property type="component" value="Unassembled WGS sequence"/>
</dbReference>
<dbReference type="InterPro" id="IPR016032">
    <property type="entry name" value="Sig_transdc_resp-reg_C-effctor"/>
</dbReference>
<comment type="caution">
    <text evidence="6">The sequence shown here is derived from an EMBL/GenBank/DDBJ whole genome shotgun (WGS) entry which is preliminary data.</text>
</comment>
<keyword evidence="2" id="KW-0238">DNA-binding</keyword>
<evidence type="ECO:0000313" key="7">
    <source>
        <dbReference type="EMBL" id="NEN49367.1"/>
    </source>
</evidence>
<dbReference type="Pfam" id="PF00196">
    <property type="entry name" value="GerE"/>
    <property type="match status" value="1"/>
</dbReference>
<reference evidence="7 9" key="2">
    <citation type="submission" date="2020-02" db="EMBL/GenBank/DDBJ databases">
        <title>The WGS of Modestobacter muralis DSM 100205.</title>
        <authorList>
            <person name="Jiang Z."/>
        </authorList>
    </citation>
    <scope>NUCLEOTIDE SEQUENCE [LARGE SCALE GENOMIC DNA]</scope>
    <source>
        <strain evidence="7 9">DSM 100205</strain>
    </source>
</reference>
<evidence type="ECO:0000256" key="4">
    <source>
        <dbReference type="SAM" id="MobiDB-lite"/>
    </source>
</evidence>
<dbReference type="AlphaFoldDB" id="A0A6P0EPB5"/>
<reference evidence="6 8" key="1">
    <citation type="submission" date="2020-01" db="EMBL/GenBank/DDBJ databases">
        <title>the WGS Modestobacter muralis CPCC 204518.</title>
        <authorList>
            <person name="Jiang Z."/>
        </authorList>
    </citation>
    <scope>NUCLEOTIDE SEQUENCE [LARGE SCALE GENOMIC DNA]</scope>
    <source>
        <strain evidence="6 8">DSM 100205</strain>
    </source>
</reference>
<dbReference type="Gene3D" id="3.30.450.40">
    <property type="match status" value="1"/>
</dbReference>
<dbReference type="RefSeq" id="WP_163608919.1">
    <property type="nucleotide sequence ID" value="NZ_JAAGWB010000001.1"/>
</dbReference>
<dbReference type="PROSITE" id="PS50043">
    <property type="entry name" value="HTH_LUXR_2"/>
    <property type="match status" value="1"/>
</dbReference>
<gene>
    <name evidence="7" type="ORF">G3R41_00210</name>
    <name evidence="6" type="ORF">GCU67_00210</name>
</gene>
<dbReference type="PROSITE" id="PS00622">
    <property type="entry name" value="HTH_LUXR_1"/>
    <property type="match status" value="1"/>
</dbReference>
<sequence>MASGTHDQAHAALPPVAGLLRRLITSSGSLVQAAAGSVSLVDGSWDRYAKLAEHGTSCRLGSSFPLDEGVTGQVVARRRPVVLPTYGQVHAGHLAAGGAAHAGAVLAVPLWWRGDVVGANVVFACRPRRFTVAEVDELELLTQSVVPAIVRAGVADPALTHLLARRSAGDRVPDRTAEPPADSPFTRRERETLTLLARGLSNRQVAAALVLSPKTVEKHVAAVLHKTGAHSRTAAVMTALQRGWLAGR</sequence>
<dbReference type="PANTHER" id="PTHR44688">
    <property type="entry name" value="DNA-BINDING TRANSCRIPTIONAL ACTIVATOR DEVR_DOSR"/>
    <property type="match status" value="1"/>
</dbReference>
<organism evidence="6 8">
    <name type="scientific">Modestobacter muralis</name>
    <dbReference type="NCBI Taxonomy" id="1608614"/>
    <lineage>
        <taxon>Bacteria</taxon>
        <taxon>Bacillati</taxon>
        <taxon>Actinomycetota</taxon>
        <taxon>Actinomycetes</taxon>
        <taxon>Geodermatophilales</taxon>
        <taxon>Geodermatophilaceae</taxon>
        <taxon>Modestobacter</taxon>
    </lineage>
</organism>
<dbReference type="EMBL" id="JAAGWB010000001">
    <property type="protein sequence ID" value="NEN49367.1"/>
    <property type="molecule type" value="Genomic_DNA"/>
</dbReference>
<dbReference type="InterPro" id="IPR036388">
    <property type="entry name" value="WH-like_DNA-bd_sf"/>
</dbReference>
<dbReference type="Proteomes" id="UP000471152">
    <property type="component" value="Unassembled WGS sequence"/>
</dbReference>
<dbReference type="SUPFAM" id="SSF46894">
    <property type="entry name" value="C-terminal effector domain of the bipartite response regulators"/>
    <property type="match status" value="1"/>
</dbReference>
<evidence type="ECO:0000259" key="5">
    <source>
        <dbReference type="PROSITE" id="PS50043"/>
    </source>
</evidence>
<keyword evidence="8" id="KW-1185">Reference proteome</keyword>
<feature type="region of interest" description="Disordered" evidence="4">
    <location>
        <begin position="166"/>
        <end position="188"/>
    </location>
</feature>
<dbReference type="SUPFAM" id="SSF55781">
    <property type="entry name" value="GAF domain-like"/>
    <property type="match status" value="1"/>
</dbReference>
<dbReference type="GO" id="GO:0003677">
    <property type="term" value="F:DNA binding"/>
    <property type="evidence" value="ECO:0007669"/>
    <property type="project" value="UniProtKB-KW"/>
</dbReference>
<evidence type="ECO:0000256" key="3">
    <source>
        <dbReference type="ARBA" id="ARBA00023163"/>
    </source>
</evidence>
<dbReference type="CDD" id="cd06170">
    <property type="entry name" value="LuxR_C_like"/>
    <property type="match status" value="1"/>
</dbReference>
<dbReference type="Pfam" id="PF13185">
    <property type="entry name" value="GAF_2"/>
    <property type="match status" value="1"/>
</dbReference>
<dbReference type="SMART" id="SM00421">
    <property type="entry name" value="HTH_LUXR"/>
    <property type="match status" value="1"/>
</dbReference>
<evidence type="ECO:0000256" key="2">
    <source>
        <dbReference type="ARBA" id="ARBA00023125"/>
    </source>
</evidence>
<dbReference type="InterPro" id="IPR029016">
    <property type="entry name" value="GAF-like_dom_sf"/>
</dbReference>
<keyword evidence="1" id="KW-0805">Transcription regulation</keyword>
<dbReference type="Gene3D" id="1.10.10.10">
    <property type="entry name" value="Winged helix-like DNA-binding domain superfamily/Winged helix DNA-binding domain"/>
    <property type="match status" value="1"/>
</dbReference>